<name>A0ABM0K425_APLCA</name>
<evidence type="ECO:0000313" key="3">
    <source>
        <dbReference type="RefSeq" id="XP_005108267.1"/>
    </source>
</evidence>
<feature type="region of interest" description="Disordered" evidence="1">
    <location>
        <begin position="59"/>
        <end position="119"/>
    </location>
</feature>
<sequence length="119" mass="12922">MPTSSEALRLIRKYTDYVPSGPTLYRGPVPLPNVEIKRPITLPSVTICDVRGLTCYNQSRDGDSCSSDVRRVPPSMLQGASHKKLPPIHVPVGSTGSHPQPCLESPSLSDVRTGEREKG</sequence>
<accession>A0ABM0K425</accession>
<evidence type="ECO:0000256" key="1">
    <source>
        <dbReference type="SAM" id="MobiDB-lite"/>
    </source>
</evidence>
<gene>
    <name evidence="3" type="primary">LOC101863931</name>
</gene>
<proteinExistence type="predicted"/>
<dbReference type="GeneID" id="101863931"/>
<reference evidence="3" key="1">
    <citation type="submission" date="2025-08" db="UniProtKB">
        <authorList>
            <consortium name="RefSeq"/>
        </authorList>
    </citation>
    <scope>IDENTIFICATION</scope>
</reference>
<feature type="compositionally biased region" description="Basic and acidic residues" evidence="1">
    <location>
        <begin position="60"/>
        <end position="71"/>
    </location>
</feature>
<keyword evidence="2" id="KW-1185">Reference proteome</keyword>
<dbReference type="RefSeq" id="XP_005108267.1">
    <property type="nucleotide sequence ID" value="XM_005108210.2"/>
</dbReference>
<dbReference type="Proteomes" id="UP000694888">
    <property type="component" value="Unplaced"/>
</dbReference>
<protein>
    <submittedName>
        <fullName evidence="3">Uncharacterized protein LOC101863931</fullName>
    </submittedName>
</protein>
<evidence type="ECO:0000313" key="2">
    <source>
        <dbReference type="Proteomes" id="UP000694888"/>
    </source>
</evidence>
<organism evidence="2 3">
    <name type="scientific">Aplysia californica</name>
    <name type="common">California sea hare</name>
    <dbReference type="NCBI Taxonomy" id="6500"/>
    <lineage>
        <taxon>Eukaryota</taxon>
        <taxon>Metazoa</taxon>
        <taxon>Spiralia</taxon>
        <taxon>Lophotrochozoa</taxon>
        <taxon>Mollusca</taxon>
        <taxon>Gastropoda</taxon>
        <taxon>Heterobranchia</taxon>
        <taxon>Euthyneura</taxon>
        <taxon>Tectipleura</taxon>
        <taxon>Aplysiida</taxon>
        <taxon>Aplysioidea</taxon>
        <taxon>Aplysiidae</taxon>
        <taxon>Aplysia</taxon>
    </lineage>
</organism>